<accession>J7FY09</accession>
<dbReference type="Gene3D" id="3.40.50.280">
    <property type="entry name" value="Cobalamin-binding domain"/>
    <property type="match status" value="1"/>
</dbReference>
<dbReference type="EMBL" id="JN172927">
    <property type="protein sequence ID" value="AFP55485.1"/>
    <property type="molecule type" value="Genomic_DNA"/>
</dbReference>
<keyword evidence="1" id="KW-0614">Plasmid</keyword>
<name>J7FY09_9RHOB</name>
<dbReference type="RefSeq" id="WP_015063279.1">
    <property type="nucleotide sequence ID" value="NC_019364.1"/>
</dbReference>
<dbReference type="InterPro" id="IPR036724">
    <property type="entry name" value="Cobalamin-bd_sf"/>
</dbReference>
<dbReference type="AlphaFoldDB" id="J7FY09"/>
<dbReference type="EMBL" id="RAQK01000003">
    <property type="protein sequence ID" value="RKE92107.1"/>
    <property type="molecule type" value="Genomic_DNA"/>
</dbReference>
<dbReference type="GO" id="GO:0031419">
    <property type="term" value="F:cobalamin binding"/>
    <property type="evidence" value="ECO:0007669"/>
    <property type="project" value="InterPro"/>
</dbReference>
<evidence type="ECO:0000313" key="1">
    <source>
        <dbReference type="EMBL" id="AFP55485.1"/>
    </source>
</evidence>
<proteinExistence type="predicted"/>
<dbReference type="GO" id="GO:0046872">
    <property type="term" value="F:metal ion binding"/>
    <property type="evidence" value="ECO:0007669"/>
    <property type="project" value="InterPro"/>
</dbReference>
<keyword evidence="3" id="KW-1185">Reference proteome</keyword>
<evidence type="ECO:0000313" key="3">
    <source>
        <dbReference type="Proteomes" id="UP000284407"/>
    </source>
</evidence>
<evidence type="ECO:0000313" key="2">
    <source>
        <dbReference type="EMBL" id="RKE92107.1"/>
    </source>
</evidence>
<reference evidence="2 3" key="2">
    <citation type="submission" date="2018-09" db="EMBL/GenBank/DDBJ databases">
        <title>Genomic Encyclopedia of Archaeal and Bacterial Type Strains, Phase II (KMG-II): from individual species to whole genera.</title>
        <authorList>
            <person name="Goeker M."/>
        </authorList>
    </citation>
    <scope>NUCLEOTIDE SEQUENCE [LARGE SCALE GENOMIC DNA]</scope>
    <source>
        <strain evidence="2 3">DSM 11458</strain>
    </source>
</reference>
<reference evidence="1" key="1">
    <citation type="journal article" date="2012" name="Environ. Microbiol.">
        <title>Think pink: photosynthesis, plasmids and the Roseobacter clade.</title>
        <authorList>
            <person name="Petersen J."/>
            <person name="Brinkmann H."/>
            <person name="Bunk B."/>
            <person name="Michael V."/>
            <person name="Pauker O."/>
            <person name="Pradella S."/>
        </authorList>
    </citation>
    <scope>NUCLEOTIDE SEQUENCE</scope>
    <source>
        <strain evidence="1">DSM 11458</strain>
        <plasmid evidence="1">pSD118</plasmid>
    </source>
</reference>
<dbReference type="Proteomes" id="UP000284407">
    <property type="component" value="Unassembled WGS sequence"/>
</dbReference>
<sequence length="280" mass="30109">MTDRDSGHTLFHDDLYREAVREIGTLKEKLPQDAFAALAREVIRRLSDHPVAASGSVSFPSDAKIDELARALIEPGAEPGIEFIERVRAQGASVETVYIAYLAEAAKTLGEWWEDDLVSFAEVTAATGHIYAVMRGLKPMFRASATIRTQPNAFFTAIPGETHLLGVSMAADLFRKQGWDIALKRELDHDGIVQYAATSGVALIGLSAGGEHALIPLARLVVGLRISVPDAAIMVSGAILGTSYDAVKSLGIDILPVSMDDAIEQAQAIWARTDDQAQVS</sequence>
<protein>
    <submittedName>
        <fullName evidence="2">Methanogenic corrinoid protein MtbC1</fullName>
    </submittedName>
</protein>
<dbReference type="SUPFAM" id="SSF52242">
    <property type="entry name" value="Cobalamin (vitamin B12)-binding domain"/>
    <property type="match status" value="1"/>
</dbReference>
<gene>
    <name evidence="2" type="ORF">C8N30_3864</name>
    <name evidence="1" type="ORF">pSD118_083</name>
</gene>
<organism evidence="1">
    <name type="scientific">Sulfitobacter guttiformis</name>
    <dbReference type="NCBI Taxonomy" id="74349"/>
    <lineage>
        <taxon>Bacteria</taxon>
        <taxon>Pseudomonadati</taxon>
        <taxon>Pseudomonadota</taxon>
        <taxon>Alphaproteobacteria</taxon>
        <taxon>Rhodobacterales</taxon>
        <taxon>Roseobacteraceae</taxon>
        <taxon>Sulfitobacter</taxon>
    </lineage>
</organism>
<dbReference type="STRING" id="1443111.Z949_129"/>
<dbReference type="OrthoDB" id="5498228at2"/>
<geneLocation type="plasmid" evidence="1">
    <name>pSD118</name>
</geneLocation>